<keyword evidence="12" id="KW-0808">Transferase</keyword>
<dbReference type="GO" id="GO:0050566">
    <property type="term" value="F:asparaginyl-tRNA synthase (glutamine-hydrolyzing) activity"/>
    <property type="evidence" value="ECO:0007669"/>
    <property type="project" value="RHEA"/>
</dbReference>
<evidence type="ECO:0000256" key="3">
    <source>
        <dbReference type="ARBA" id="ARBA00022598"/>
    </source>
</evidence>
<dbReference type="NCBIfam" id="NF004012">
    <property type="entry name" value="PRK05477.1-2"/>
    <property type="match status" value="1"/>
</dbReference>
<dbReference type="Gene3D" id="1.10.10.410">
    <property type="match status" value="1"/>
</dbReference>
<proteinExistence type="inferred from homology"/>
<dbReference type="GO" id="GO:0005524">
    <property type="term" value="F:ATP binding"/>
    <property type="evidence" value="ECO:0007669"/>
    <property type="project" value="UniProtKB-KW"/>
</dbReference>
<dbReference type="GO" id="GO:0006412">
    <property type="term" value="P:translation"/>
    <property type="evidence" value="ECO:0007669"/>
    <property type="project" value="UniProtKB-UniRule"/>
</dbReference>
<dbReference type="PANTHER" id="PTHR11659">
    <property type="entry name" value="GLUTAMYL-TRNA GLN AMIDOTRANSFERASE SUBUNIT B MITOCHONDRIAL AND PROKARYOTIC PET112-RELATED"/>
    <property type="match status" value="1"/>
</dbReference>
<dbReference type="NCBIfam" id="TIGR00133">
    <property type="entry name" value="gatB"/>
    <property type="match status" value="1"/>
</dbReference>
<dbReference type="InterPro" id="IPR003789">
    <property type="entry name" value="Asn/Gln_tRNA_amidoTrase-B-like"/>
</dbReference>
<dbReference type="FunFam" id="1.10.10.410:FF:000001">
    <property type="entry name" value="Aspartyl/glutamyl-tRNA(Asn/Gln) amidotransferase subunit B"/>
    <property type="match status" value="1"/>
</dbReference>
<comment type="catalytic activity">
    <reaction evidence="9 10">
        <text>L-glutamyl-tRNA(Gln) + L-glutamine + ATP + H2O = L-glutaminyl-tRNA(Gln) + L-glutamate + ADP + phosphate + H(+)</text>
        <dbReference type="Rhea" id="RHEA:17521"/>
        <dbReference type="Rhea" id="RHEA-COMP:9681"/>
        <dbReference type="Rhea" id="RHEA-COMP:9684"/>
        <dbReference type="ChEBI" id="CHEBI:15377"/>
        <dbReference type="ChEBI" id="CHEBI:15378"/>
        <dbReference type="ChEBI" id="CHEBI:29985"/>
        <dbReference type="ChEBI" id="CHEBI:30616"/>
        <dbReference type="ChEBI" id="CHEBI:43474"/>
        <dbReference type="ChEBI" id="CHEBI:58359"/>
        <dbReference type="ChEBI" id="CHEBI:78520"/>
        <dbReference type="ChEBI" id="CHEBI:78521"/>
        <dbReference type="ChEBI" id="CHEBI:456216"/>
    </reaction>
</comment>
<keyword evidence="13" id="KW-1185">Reference proteome</keyword>
<dbReference type="Pfam" id="PF02934">
    <property type="entry name" value="GatB_N"/>
    <property type="match status" value="1"/>
</dbReference>
<dbReference type="Proteomes" id="UP000255523">
    <property type="component" value="Unassembled WGS sequence"/>
</dbReference>
<evidence type="ECO:0000256" key="10">
    <source>
        <dbReference type="HAMAP-Rule" id="MF_00121"/>
    </source>
</evidence>
<dbReference type="PANTHER" id="PTHR11659:SF0">
    <property type="entry name" value="GLUTAMYL-TRNA(GLN) AMIDOTRANSFERASE SUBUNIT B, MITOCHONDRIAL"/>
    <property type="match status" value="1"/>
</dbReference>
<dbReference type="EC" id="6.3.5.-" evidence="10"/>
<evidence type="ECO:0000256" key="9">
    <source>
        <dbReference type="ARBA" id="ARBA00047913"/>
    </source>
</evidence>
<accession>A0A380LL65</accession>
<organism evidence="12 13">
    <name type="scientific">Faecalicoccus pleomorphus</name>
    <dbReference type="NCBI Taxonomy" id="1323"/>
    <lineage>
        <taxon>Bacteria</taxon>
        <taxon>Bacillati</taxon>
        <taxon>Bacillota</taxon>
        <taxon>Erysipelotrichia</taxon>
        <taxon>Erysipelotrichales</taxon>
        <taxon>Erysipelotrichaceae</taxon>
        <taxon>Faecalicoccus</taxon>
    </lineage>
</organism>
<keyword evidence="4 10" id="KW-0547">Nucleotide-binding</keyword>
<evidence type="ECO:0000256" key="2">
    <source>
        <dbReference type="ARBA" id="ARBA00011123"/>
    </source>
</evidence>
<dbReference type="InterPro" id="IPR023168">
    <property type="entry name" value="GatB_Yqey_C_2"/>
</dbReference>
<comment type="catalytic activity">
    <reaction evidence="8 10">
        <text>L-aspartyl-tRNA(Asn) + L-glutamine + ATP + H2O = L-asparaginyl-tRNA(Asn) + L-glutamate + ADP + phosphate + 2 H(+)</text>
        <dbReference type="Rhea" id="RHEA:14513"/>
        <dbReference type="Rhea" id="RHEA-COMP:9674"/>
        <dbReference type="Rhea" id="RHEA-COMP:9677"/>
        <dbReference type="ChEBI" id="CHEBI:15377"/>
        <dbReference type="ChEBI" id="CHEBI:15378"/>
        <dbReference type="ChEBI" id="CHEBI:29985"/>
        <dbReference type="ChEBI" id="CHEBI:30616"/>
        <dbReference type="ChEBI" id="CHEBI:43474"/>
        <dbReference type="ChEBI" id="CHEBI:58359"/>
        <dbReference type="ChEBI" id="CHEBI:78515"/>
        <dbReference type="ChEBI" id="CHEBI:78516"/>
        <dbReference type="ChEBI" id="CHEBI:456216"/>
    </reaction>
</comment>
<dbReference type="InterPro" id="IPR004413">
    <property type="entry name" value="GatB"/>
</dbReference>
<dbReference type="SMART" id="SM00845">
    <property type="entry name" value="GatB_Yqey"/>
    <property type="match status" value="1"/>
</dbReference>
<keyword evidence="3 10" id="KW-0436">Ligase</keyword>
<gene>
    <name evidence="12" type="primary">gatB_1</name>
    <name evidence="10" type="synonym">gatB</name>
    <name evidence="12" type="ORF">NCTC11087_00829</name>
</gene>
<keyword evidence="6 10" id="KW-0648">Protein biosynthesis</keyword>
<evidence type="ECO:0000313" key="13">
    <source>
        <dbReference type="Proteomes" id="UP000255523"/>
    </source>
</evidence>
<comment type="function">
    <text evidence="7 10">Allows the formation of correctly charged Asn-tRNA(Asn) or Gln-tRNA(Gln) through the transamidation of misacylated Asp-tRNA(Asn) or Glu-tRNA(Gln) in organisms which lack either or both of asparaginyl-tRNA or glutaminyl-tRNA synthetases. The reaction takes place in the presence of glutamine and ATP through an activated phospho-Asp-tRNA(Asn) or phospho-Glu-tRNA(Gln).</text>
</comment>
<sequence>MYKVHIGIEIHCALRTKAKMFSSAFVTQNQDPNTSLDIIDLALPGYLPTINKKAVEYGILVCDALHCTINPVLRFDRKNYAYPDLPKGFQITQQFYPLGKNGYMMIEGQKIDIERVHLEEDTAKMIHHSQSTLLDFNRCGTPLLEIVSTAQIHSVDQACTYVKSLQQKLIYLGVTQGRMDKGQLRCDVNVSLSQNPSQLGDKVELKNLNSISHIRQALDYEIQRQSLLLDQHKKIEMQTRRFDEKTKRTILLRKKETQKDYRYFPEPNLPVIHLDKSWIQEIIARRPRDPKEILDILKKQGIDEKEAQSLLTQKDLTDFYFAVIKYTERNKDVLHLLLSDVRNQMKSHAISLSDVDPRRFAWIVDQKEENFSTNRIRQWILAFLNGKNVEDQIQKAKDEQPHVSRIEEWIRQVCDANQQSIDDYRQGKKRALSYLVGQVLKVSRGQADPALVQKKLQERLNQEKEEAE</sequence>
<comment type="similarity">
    <text evidence="1 10">Belongs to the GatB/GatE family. GatB subfamily.</text>
</comment>
<name>A0A380LL65_9FIRM</name>
<comment type="subunit">
    <text evidence="2 10">Heterotrimer of A, B and C subunits.</text>
</comment>
<evidence type="ECO:0000256" key="4">
    <source>
        <dbReference type="ARBA" id="ARBA00022741"/>
    </source>
</evidence>
<evidence type="ECO:0000256" key="7">
    <source>
        <dbReference type="ARBA" id="ARBA00024799"/>
    </source>
</evidence>
<evidence type="ECO:0000256" key="6">
    <source>
        <dbReference type="ARBA" id="ARBA00022917"/>
    </source>
</evidence>
<evidence type="ECO:0000256" key="1">
    <source>
        <dbReference type="ARBA" id="ARBA00005306"/>
    </source>
</evidence>
<dbReference type="Pfam" id="PF02637">
    <property type="entry name" value="GatB_Yqey"/>
    <property type="match status" value="1"/>
</dbReference>
<dbReference type="OrthoDB" id="9804078at2"/>
<dbReference type="InterPro" id="IPR018027">
    <property type="entry name" value="Asn/Gln_amidotransferase"/>
</dbReference>
<evidence type="ECO:0000313" key="12">
    <source>
        <dbReference type="EMBL" id="SUO03945.1"/>
    </source>
</evidence>
<reference evidence="12 13" key="1">
    <citation type="submission" date="2018-06" db="EMBL/GenBank/DDBJ databases">
        <authorList>
            <consortium name="Pathogen Informatics"/>
            <person name="Doyle S."/>
        </authorList>
    </citation>
    <scope>NUCLEOTIDE SEQUENCE [LARGE SCALE GENOMIC DNA]</scope>
    <source>
        <strain evidence="12 13">NCTC11087</strain>
    </source>
</reference>
<dbReference type="GO" id="GO:0070681">
    <property type="term" value="P:glutaminyl-tRNAGln biosynthesis via transamidation"/>
    <property type="evidence" value="ECO:0007669"/>
    <property type="project" value="TreeGrafter"/>
</dbReference>
<evidence type="ECO:0000256" key="5">
    <source>
        <dbReference type="ARBA" id="ARBA00022840"/>
    </source>
</evidence>
<evidence type="ECO:0000259" key="11">
    <source>
        <dbReference type="SMART" id="SM00845"/>
    </source>
</evidence>
<protein>
    <recommendedName>
        <fullName evidence="10">Aspartyl/glutamyl-tRNA(Asn/Gln) amidotransferase subunit B</fullName>
        <shortName evidence="10">Asp/Glu-ADT subunit B</shortName>
        <ecNumber evidence="10">6.3.5.-</ecNumber>
    </recommendedName>
</protein>
<dbReference type="EMBL" id="UHFX01000003">
    <property type="protein sequence ID" value="SUO03945.1"/>
    <property type="molecule type" value="Genomic_DNA"/>
</dbReference>
<keyword evidence="5 10" id="KW-0067">ATP-binding</keyword>
<dbReference type="GeneID" id="77461804"/>
<dbReference type="InterPro" id="IPR017959">
    <property type="entry name" value="Asn/Gln-tRNA_amidoTrfase_suB/E"/>
</dbReference>
<dbReference type="HAMAP" id="MF_00121">
    <property type="entry name" value="GatB"/>
    <property type="match status" value="1"/>
</dbReference>
<dbReference type="GO" id="GO:0016740">
    <property type="term" value="F:transferase activity"/>
    <property type="evidence" value="ECO:0007669"/>
    <property type="project" value="UniProtKB-KW"/>
</dbReference>
<dbReference type="AlphaFoldDB" id="A0A380LL65"/>
<dbReference type="GO" id="GO:0050567">
    <property type="term" value="F:glutaminyl-tRNA synthase (glutamine-hydrolyzing) activity"/>
    <property type="evidence" value="ECO:0007669"/>
    <property type="project" value="UniProtKB-UniRule"/>
</dbReference>
<dbReference type="RefSeq" id="WP_022789960.1">
    <property type="nucleotide sequence ID" value="NZ_UHFX01000003.1"/>
</dbReference>
<dbReference type="SUPFAM" id="SSF89095">
    <property type="entry name" value="GatB/YqeY motif"/>
    <property type="match status" value="1"/>
</dbReference>
<dbReference type="NCBIfam" id="NF004014">
    <property type="entry name" value="PRK05477.1-4"/>
    <property type="match status" value="1"/>
</dbReference>
<evidence type="ECO:0000256" key="8">
    <source>
        <dbReference type="ARBA" id="ARBA00047380"/>
    </source>
</evidence>
<dbReference type="InterPro" id="IPR014746">
    <property type="entry name" value="Gln_synth/guanido_kin_cat_dom"/>
</dbReference>
<dbReference type="InterPro" id="IPR006075">
    <property type="entry name" value="Asn/Gln-tRNA_Trfase_suB/E_cat"/>
</dbReference>
<dbReference type="SUPFAM" id="SSF55931">
    <property type="entry name" value="Glutamine synthetase/guanido kinase"/>
    <property type="match status" value="1"/>
</dbReference>
<dbReference type="InterPro" id="IPR017958">
    <property type="entry name" value="Gln-tRNA_amidoTrfase_suB_CS"/>
</dbReference>
<dbReference type="PROSITE" id="PS01234">
    <property type="entry name" value="GATB"/>
    <property type="match status" value="1"/>
</dbReference>
<feature type="domain" description="Asn/Gln amidotransferase" evidence="11">
    <location>
        <begin position="318"/>
        <end position="460"/>
    </location>
</feature>